<organism evidence="1 2">
    <name type="scientific">Rhabditophanes sp. KR3021</name>
    <dbReference type="NCBI Taxonomy" id="114890"/>
    <lineage>
        <taxon>Eukaryota</taxon>
        <taxon>Metazoa</taxon>
        <taxon>Ecdysozoa</taxon>
        <taxon>Nematoda</taxon>
        <taxon>Chromadorea</taxon>
        <taxon>Rhabditida</taxon>
        <taxon>Tylenchina</taxon>
        <taxon>Panagrolaimomorpha</taxon>
        <taxon>Strongyloidoidea</taxon>
        <taxon>Alloionematidae</taxon>
        <taxon>Rhabditophanes</taxon>
    </lineage>
</organism>
<accession>A0AC35U2U7</accession>
<dbReference type="WBParaSite" id="RSKR_0000701900.1">
    <property type="protein sequence ID" value="RSKR_0000701900.1"/>
    <property type="gene ID" value="RSKR_0000701900"/>
</dbReference>
<evidence type="ECO:0000313" key="2">
    <source>
        <dbReference type="WBParaSite" id="RSKR_0000701900.1"/>
    </source>
</evidence>
<proteinExistence type="predicted"/>
<name>A0AC35U2U7_9BILA</name>
<protein>
    <submittedName>
        <fullName evidence="2">Non-specific serine/threonine protein kinase</fullName>
    </submittedName>
</protein>
<evidence type="ECO:0000313" key="1">
    <source>
        <dbReference type="Proteomes" id="UP000095286"/>
    </source>
</evidence>
<dbReference type="Proteomes" id="UP000095286">
    <property type="component" value="Unplaced"/>
</dbReference>
<reference evidence="2" key="1">
    <citation type="submission" date="2016-11" db="UniProtKB">
        <authorList>
            <consortium name="WormBaseParasite"/>
        </authorList>
    </citation>
    <scope>IDENTIFICATION</scope>
    <source>
        <strain evidence="2">KR3021</strain>
    </source>
</reference>
<sequence>MTPKLHKKWTFKLKSSILPRPLRDSKFIQAISSSKVNRHNTSDNILPDATHSDEGVLMSQSVSDDLSLEVIQNSTAKKSPLSPSQLLEQAKREKWSAIEEDSETTSLAGLKQFAREFKLKKVVHFVHFRKDYLFNNNSSAMDIPPTIGSKDSFSHVKVDNQTLPLIDDFVNLVHNAVHRESSEEDLIPLLHSLESISTVKIADSKTLFCGDFFQYINELEAEANADSSLKPLLASLAAISRVYIDTLQTMVYGEFFAGIAEMEDIQAQTTVLIPLLSTLDTVNVAGSETSQVCLFPLLESMDQLSKVSVQPFEKNYLKNQEKSGSSTSVDIFSDEFPPVAHDRNSNESIGSCVNPFCMNGSLTKTPSGHVNDICSQEDKKYDDNQGVVCNVKSIESVTGYLGDFISYTNGISYKPSIEVGKEVQGTSSSLNNILFWMSDSFSTIGTPSSTFSCVSCSDQVNKNPSYDSNSSSLLYSKFSNSSMNKNCNPLPPNNFYLAEAGTVLSYLKKINTEIESLNTLQKSLQSYIEFLDRQSDI</sequence>